<feature type="domain" description="G5" evidence="2">
    <location>
        <begin position="157"/>
        <end position="237"/>
    </location>
</feature>
<dbReference type="SUPFAM" id="SSF50685">
    <property type="entry name" value="Barwin-like endoglucanases"/>
    <property type="match status" value="1"/>
</dbReference>
<organism evidence="3 4">
    <name type="scientific">Candidatus Berkelbacteria bacterium CG03_land_8_20_14_0_80_40_36</name>
    <dbReference type="NCBI Taxonomy" id="1974509"/>
    <lineage>
        <taxon>Bacteria</taxon>
        <taxon>Candidatus Berkelbacteria</taxon>
    </lineage>
</organism>
<dbReference type="AlphaFoldDB" id="A0A2M7CHS6"/>
<evidence type="ECO:0000256" key="1">
    <source>
        <dbReference type="ARBA" id="ARBA00022729"/>
    </source>
</evidence>
<proteinExistence type="predicted"/>
<dbReference type="Pfam" id="PF03990">
    <property type="entry name" value="DUF348"/>
    <property type="match status" value="1"/>
</dbReference>
<gene>
    <name evidence="3" type="ORF">COS38_02870</name>
</gene>
<keyword evidence="1" id="KW-0732">Signal</keyword>
<comment type="caution">
    <text evidence="3">The sequence shown here is derived from an EMBL/GenBank/DDBJ whole genome shotgun (WGS) entry which is preliminary data.</text>
</comment>
<dbReference type="Gene3D" id="2.40.40.10">
    <property type="entry name" value="RlpA-like domain"/>
    <property type="match status" value="1"/>
</dbReference>
<reference evidence="4" key="1">
    <citation type="submission" date="2017-09" db="EMBL/GenBank/DDBJ databases">
        <title>Depth-based differentiation of microbial function through sediment-hosted aquifers and enrichment of novel symbionts in the deep terrestrial subsurface.</title>
        <authorList>
            <person name="Probst A.J."/>
            <person name="Ladd B."/>
            <person name="Jarett J.K."/>
            <person name="Geller-Mcgrath D.E."/>
            <person name="Sieber C.M.K."/>
            <person name="Emerson J.B."/>
            <person name="Anantharaman K."/>
            <person name="Thomas B.C."/>
            <person name="Malmstrom R."/>
            <person name="Stieglmeier M."/>
            <person name="Klingl A."/>
            <person name="Woyke T."/>
            <person name="Ryan C.M."/>
            <person name="Banfield J.F."/>
        </authorList>
    </citation>
    <scope>NUCLEOTIDE SEQUENCE [LARGE SCALE GENOMIC DNA]</scope>
</reference>
<dbReference type="InterPro" id="IPR011098">
    <property type="entry name" value="G5_dom"/>
</dbReference>
<dbReference type="Gene3D" id="2.20.230.10">
    <property type="entry name" value="Resuscitation-promoting factor rpfb"/>
    <property type="match status" value="1"/>
</dbReference>
<name>A0A2M7CHS6_9BACT</name>
<dbReference type="InterPro" id="IPR036908">
    <property type="entry name" value="RlpA-like_sf"/>
</dbReference>
<dbReference type="EMBL" id="PEUM01000081">
    <property type="protein sequence ID" value="PIV25206.1"/>
    <property type="molecule type" value="Genomic_DNA"/>
</dbReference>
<dbReference type="CDD" id="cd22268">
    <property type="entry name" value="DPBB_RlpA-like"/>
    <property type="match status" value="1"/>
</dbReference>
<dbReference type="InterPro" id="IPR007137">
    <property type="entry name" value="DUF348"/>
</dbReference>
<sequence length="317" mass="34893">MREIIGILIIVSIVIFSQIARPQLKSDNGKLADGLAVLGIEDKKVDDKSIVTFDEETFYGASYEKSAGELIERLKVVAYPEDLIKTFPDPRFGVGFVMKITRALPVKVMDGNQEKLLRTFSQDIKAFLVEKNIELGDKDKITPNIDGKLVKDMAIIIVRVEETEVKIKKIIEFKTEYKDDPNLEKGKERVSRQGSAGEKELTYLVRRENGQEVARDLKNVKALKEPESKIILRGTKEVVYGIGVATWFDAPTMTAAHNFLPPGTVVEVTNVSNGKKVTVNVIGGGIMGRAIIDLSPDAFAVLAPLGAGVINVKIAKP</sequence>
<accession>A0A2M7CHS6</accession>
<dbReference type="SMART" id="SM01208">
    <property type="entry name" value="G5"/>
    <property type="match status" value="1"/>
</dbReference>
<dbReference type="InterPro" id="IPR009009">
    <property type="entry name" value="RlpA-like_DPBB"/>
</dbReference>
<evidence type="ECO:0000313" key="4">
    <source>
        <dbReference type="Proteomes" id="UP000229966"/>
    </source>
</evidence>
<dbReference type="Pfam" id="PF07501">
    <property type="entry name" value="G5"/>
    <property type="match status" value="1"/>
</dbReference>
<evidence type="ECO:0000259" key="2">
    <source>
        <dbReference type="PROSITE" id="PS51109"/>
    </source>
</evidence>
<dbReference type="PANTHER" id="PTHR34183">
    <property type="entry name" value="ENDOLYTIC PEPTIDOGLYCAN TRANSGLYCOSYLASE RLPA"/>
    <property type="match status" value="1"/>
</dbReference>
<dbReference type="PROSITE" id="PS51109">
    <property type="entry name" value="G5"/>
    <property type="match status" value="1"/>
</dbReference>
<evidence type="ECO:0000313" key="3">
    <source>
        <dbReference type="EMBL" id="PIV25206.1"/>
    </source>
</evidence>
<dbReference type="Pfam" id="PF03330">
    <property type="entry name" value="DPBB_1"/>
    <property type="match status" value="1"/>
</dbReference>
<dbReference type="PANTHER" id="PTHR34183:SF8">
    <property type="entry name" value="ENDOLYTIC PEPTIDOGLYCAN TRANSGLYCOSYLASE RLPA-RELATED"/>
    <property type="match status" value="1"/>
</dbReference>
<dbReference type="Proteomes" id="UP000229966">
    <property type="component" value="Unassembled WGS sequence"/>
</dbReference>
<protein>
    <recommendedName>
        <fullName evidence="2">G5 domain-containing protein</fullName>
    </recommendedName>
</protein>